<dbReference type="EC" id="3.6.4.13" evidence="1"/>
<dbReference type="Proteomes" id="UP000272942">
    <property type="component" value="Unassembled WGS sequence"/>
</dbReference>
<name>A0A183AZ39_9TREM</name>
<dbReference type="GO" id="GO:0003724">
    <property type="term" value="F:RNA helicase activity"/>
    <property type="evidence" value="ECO:0007669"/>
    <property type="project" value="UniProtKB-EC"/>
</dbReference>
<dbReference type="GO" id="GO:0045943">
    <property type="term" value="P:positive regulation of transcription by RNA polymerase I"/>
    <property type="evidence" value="ECO:0007669"/>
    <property type="project" value="TreeGrafter"/>
</dbReference>
<dbReference type="WBParaSite" id="ECPE_0001226001-mRNA-1">
    <property type="protein sequence ID" value="ECPE_0001226001-mRNA-1"/>
    <property type="gene ID" value="ECPE_0001226001"/>
</dbReference>
<comment type="catalytic activity">
    <reaction evidence="4">
        <text>ATP + H2O = ADP + phosphate + H(+)</text>
        <dbReference type="Rhea" id="RHEA:13065"/>
        <dbReference type="ChEBI" id="CHEBI:15377"/>
        <dbReference type="ChEBI" id="CHEBI:15378"/>
        <dbReference type="ChEBI" id="CHEBI:30616"/>
        <dbReference type="ChEBI" id="CHEBI:43474"/>
        <dbReference type="ChEBI" id="CHEBI:456216"/>
        <dbReference type="EC" id="3.6.4.13"/>
    </reaction>
</comment>
<evidence type="ECO:0000256" key="2">
    <source>
        <dbReference type="ARBA" id="ARBA00022801"/>
    </source>
</evidence>
<organism evidence="10">
    <name type="scientific">Echinostoma caproni</name>
    <dbReference type="NCBI Taxonomy" id="27848"/>
    <lineage>
        <taxon>Eukaryota</taxon>
        <taxon>Metazoa</taxon>
        <taxon>Spiralia</taxon>
        <taxon>Lophotrochozoa</taxon>
        <taxon>Platyhelminthes</taxon>
        <taxon>Trematoda</taxon>
        <taxon>Digenea</taxon>
        <taxon>Plagiorchiida</taxon>
        <taxon>Echinostomata</taxon>
        <taxon>Echinostomatoidea</taxon>
        <taxon>Echinostomatidae</taxon>
        <taxon>Echinostoma</taxon>
    </lineage>
</organism>
<dbReference type="GO" id="GO:0016787">
    <property type="term" value="F:hydrolase activity"/>
    <property type="evidence" value="ECO:0007669"/>
    <property type="project" value="UniProtKB-KW"/>
</dbReference>
<feature type="domain" description="Helicase-associated" evidence="7">
    <location>
        <begin position="1"/>
        <end position="67"/>
    </location>
</feature>
<accession>A0A183AZ39</accession>
<evidence type="ECO:0000256" key="4">
    <source>
        <dbReference type="ARBA" id="ARBA00047984"/>
    </source>
</evidence>
<dbReference type="PANTHER" id="PTHR18934">
    <property type="entry name" value="ATP-DEPENDENT RNA HELICASE"/>
    <property type="match status" value="1"/>
</dbReference>
<feature type="region of interest" description="Disordered" evidence="5">
    <location>
        <begin position="282"/>
        <end position="316"/>
    </location>
</feature>
<evidence type="ECO:0000313" key="8">
    <source>
        <dbReference type="EMBL" id="VDP89488.1"/>
    </source>
</evidence>
<keyword evidence="6" id="KW-1133">Transmembrane helix</keyword>
<evidence type="ECO:0000256" key="5">
    <source>
        <dbReference type="SAM" id="MobiDB-lite"/>
    </source>
</evidence>
<dbReference type="SMART" id="SM00847">
    <property type="entry name" value="HA2"/>
    <property type="match status" value="1"/>
</dbReference>
<dbReference type="SUPFAM" id="SSF52540">
    <property type="entry name" value="P-loop containing nucleoside triphosphate hydrolases"/>
    <property type="match status" value="1"/>
</dbReference>
<sequence length="374" mass="41705">MSAFPLDPRLSRVIVSSAYLGCLVEVLSILSMLYVSPVFYVPMAKRDEFGEIQQQFYHPDGDLISLLLIYRAYVRSSRTNDQILHPIGSRSNSRQTWCRAHFLNRSRLETAIKVRGQLKQIVRGSALARSGFRSCGADLYKITQAFLQSGFHDQVALLADSALLTISGIRALSEFSQSRRSVYTLAGLNQPGSGRFFLIHPESQLYLASLSDTPPGAVLFIETVTQSTTATSEKPPTCETVQSPILTYMRHVATVQWGSTSHTDSNSRVEFNNWLTILLSEKSTPNRSGKRSRDLQPCDHEVGQKRSRPRDNASTFNVTSCKDVSQTILNHIEAVSSPSLKPEDSCHQAGNSILTKRQRKRLAAKRKKQSLLSV</sequence>
<dbReference type="InterPro" id="IPR007502">
    <property type="entry name" value="Helicase-assoc_dom"/>
</dbReference>
<proteinExistence type="predicted"/>
<evidence type="ECO:0000259" key="7">
    <source>
        <dbReference type="SMART" id="SM00847"/>
    </source>
</evidence>
<evidence type="ECO:0000313" key="9">
    <source>
        <dbReference type="Proteomes" id="UP000272942"/>
    </source>
</evidence>
<keyword evidence="3" id="KW-0067">ATP-binding</keyword>
<protein>
    <recommendedName>
        <fullName evidence="1">RNA helicase</fullName>
        <ecNumber evidence="1">3.6.4.13</ecNumber>
    </recommendedName>
</protein>
<keyword evidence="6" id="KW-0812">Transmembrane</keyword>
<evidence type="ECO:0000313" key="10">
    <source>
        <dbReference type="WBParaSite" id="ECPE_0001226001-mRNA-1"/>
    </source>
</evidence>
<dbReference type="GO" id="GO:0003725">
    <property type="term" value="F:double-stranded RNA binding"/>
    <property type="evidence" value="ECO:0007669"/>
    <property type="project" value="TreeGrafter"/>
</dbReference>
<feature type="compositionally biased region" description="Basic and acidic residues" evidence="5">
    <location>
        <begin position="291"/>
        <end position="304"/>
    </location>
</feature>
<keyword evidence="6" id="KW-0472">Membrane</keyword>
<reference evidence="10" key="1">
    <citation type="submission" date="2016-06" db="UniProtKB">
        <authorList>
            <consortium name="WormBaseParasite"/>
        </authorList>
    </citation>
    <scope>IDENTIFICATION</scope>
</reference>
<evidence type="ECO:0000256" key="3">
    <source>
        <dbReference type="ARBA" id="ARBA00022806"/>
    </source>
</evidence>
<keyword evidence="9" id="KW-1185">Reference proteome</keyword>
<dbReference type="EMBL" id="UZAN01052429">
    <property type="protein sequence ID" value="VDP89488.1"/>
    <property type="molecule type" value="Genomic_DNA"/>
</dbReference>
<dbReference type="InterPro" id="IPR027417">
    <property type="entry name" value="P-loop_NTPase"/>
</dbReference>
<keyword evidence="3" id="KW-0547">Nucleotide-binding</keyword>
<dbReference type="AlphaFoldDB" id="A0A183AZ39"/>
<evidence type="ECO:0000256" key="6">
    <source>
        <dbReference type="SAM" id="Phobius"/>
    </source>
</evidence>
<feature type="transmembrane region" description="Helical" evidence="6">
    <location>
        <begin position="12"/>
        <end position="35"/>
    </location>
</feature>
<gene>
    <name evidence="8" type="ORF">ECPE_LOCUS12224</name>
</gene>
<evidence type="ECO:0000256" key="1">
    <source>
        <dbReference type="ARBA" id="ARBA00012552"/>
    </source>
</evidence>
<reference evidence="8 9" key="2">
    <citation type="submission" date="2018-11" db="EMBL/GenBank/DDBJ databases">
        <authorList>
            <consortium name="Pathogen Informatics"/>
        </authorList>
    </citation>
    <scope>NUCLEOTIDE SEQUENCE [LARGE SCALE GENOMIC DNA]</scope>
    <source>
        <strain evidence="8 9">Egypt</strain>
    </source>
</reference>
<dbReference type="Pfam" id="PF21010">
    <property type="entry name" value="HA2_C"/>
    <property type="match status" value="1"/>
</dbReference>
<keyword evidence="3" id="KW-0347">Helicase</keyword>
<dbReference type="OrthoDB" id="10253254at2759"/>
<dbReference type="PANTHER" id="PTHR18934:SF118">
    <property type="entry name" value="ATP-DEPENDENT RNA HELICASE DHX33"/>
    <property type="match status" value="1"/>
</dbReference>
<dbReference type="GO" id="GO:0005730">
    <property type="term" value="C:nucleolus"/>
    <property type="evidence" value="ECO:0007669"/>
    <property type="project" value="TreeGrafter"/>
</dbReference>
<dbReference type="Gene3D" id="1.20.120.1080">
    <property type="match status" value="1"/>
</dbReference>
<keyword evidence="2" id="KW-0378">Hydrolase</keyword>